<evidence type="ECO:0000313" key="4">
    <source>
        <dbReference type="EMBL" id="PGH12656.1"/>
    </source>
</evidence>
<evidence type="ECO:0000256" key="3">
    <source>
        <dbReference type="SAM" id="SignalP"/>
    </source>
</evidence>
<proteinExistence type="predicted"/>
<dbReference type="AlphaFoldDB" id="A0A2B7XTX3"/>
<feature type="signal peptide" evidence="3">
    <location>
        <begin position="1"/>
        <end position="20"/>
    </location>
</feature>
<feature type="transmembrane region" description="Helical" evidence="2">
    <location>
        <begin position="246"/>
        <end position="270"/>
    </location>
</feature>
<dbReference type="OrthoDB" id="4184211at2759"/>
<keyword evidence="3" id="KW-0732">Signal</keyword>
<evidence type="ECO:0000256" key="1">
    <source>
        <dbReference type="SAM" id="MobiDB-lite"/>
    </source>
</evidence>
<dbReference type="EMBL" id="PDNB01000055">
    <property type="protein sequence ID" value="PGH12656.1"/>
    <property type="molecule type" value="Genomic_DNA"/>
</dbReference>
<evidence type="ECO:0000313" key="5">
    <source>
        <dbReference type="Proteomes" id="UP000223968"/>
    </source>
</evidence>
<keyword evidence="2" id="KW-0812">Transmembrane</keyword>
<name>A0A2B7XTX3_9EURO</name>
<evidence type="ECO:0000256" key="2">
    <source>
        <dbReference type="SAM" id="Phobius"/>
    </source>
</evidence>
<sequence>MKPLLAVLLPPLLLVHSTLCAPVSSAPSLLSRTNILEAESDQDSFVIPPYQSEQSEAFTLGERPLSSNSPQHGPSTRQLKLLRHLDLNYVSPKELRGIAVWLRQKWPSSKDLIHSIQELLDIEKSDFKPSSTQYEKPLPSTFLMQLGDIAGSRTNKFNFPGEYSLQEPLRQKLPKLPNLPVGVLAHFDIKSSPLNPSDPTSTTSSPSGSPSKPTSSPTVETTDLFTMVCTMDILDALIIWTSGRPVWTALLAITALIFLFLLSVLIVEVYDFVWTFAIARFSVRCPNCSRRRGVRLTGPERQLVAVPMDEDEDEDEERKEMYVDLEGDYEDYEDEKEEC</sequence>
<comment type="caution">
    <text evidence="4">The sequence shown here is derived from an EMBL/GenBank/DDBJ whole genome shotgun (WGS) entry which is preliminary data.</text>
</comment>
<dbReference type="Proteomes" id="UP000223968">
    <property type="component" value="Unassembled WGS sequence"/>
</dbReference>
<gene>
    <name evidence="4" type="ORF">AJ79_04154</name>
</gene>
<dbReference type="STRING" id="1447875.A0A2B7XTX3"/>
<keyword evidence="2" id="KW-1133">Transmembrane helix</keyword>
<accession>A0A2B7XTX3</accession>
<protein>
    <submittedName>
        <fullName evidence="4">Uncharacterized protein</fullName>
    </submittedName>
</protein>
<feature type="chain" id="PRO_5012473844" evidence="3">
    <location>
        <begin position="21"/>
        <end position="339"/>
    </location>
</feature>
<organism evidence="4 5">
    <name type="scientific">Helicocarpus griseus UAMH5409</name>
    <dbReference type="NCBI Taxonomy" id="1447875"/>
    <lineage>
        <taxon>Eukaryota</taxon>
        <taxon>Fungi</taxon>
        <taxon>Dikarya</taxon>
        <taxon>Ascomycota</taxon>
        <taxon>Pezizomycotina</taxon>
        <taxon>Eurotiomycetes</taxon>
        <taxon>Eurotiomycetidae</taxon>
        <taxon>Onygenales</taxon>
        <taxon>Ajellomycetaceae</taxon>
        <taxon>Helicocarpus</taxon>
    </lineage>
</organism>
<feature type="region of interest" description="Disordered" evidence="1">
    <location>
        <begin position="192"/>
        <end position="218"/>
    </location>
</feature>
<keyword evidence="2" id="KW-0472">Membrane</keyword>
<keyword evidence="5" id="KW-1185">Reference proteome</keyword>
<reference evidence="4 5" key="1">
    <citation type="submission" date="2017-10" db="EMBL/GenBank/DDBJ databases">
        <title>Comparative genomics in systemic dimorphic fungi from Ajellomycetaceae.</title>
        <authorList>
            <person name="Munoz J.F."/>
            <person name="Mcewen J.G."/>
            <person name="Clay O.K."/>
            <person name="Cuomo C.A."/>
        </authorList>
    </citation>
    <scope>NUCLEOTIDE SEQUENCE [LARGE SCALE GENOMIC DNA]</scope>
    <source>
        <strain evidence="4 5">UAMH5409</strain>
    </source>
</reference>